<dbReference type="EMBL" id="BARU01041215">
    <property type="protein sequence ID" value="GAH86080.1"/>
    <property type="molecule type" value="Genomic_DNA"/>
</dbReference>
<comment type="caution">
    <text evidence="1">The sequence shown here is derived from an EMBL/GenBank/DDBJ whole genome shotgun (WGS) entry which is preliminary data.</text>
</comment>
<name>X1JXH8_9ZZZZ</name>
<accession>X1JXH8</accession>
<reference evidence="1" key="1">
    <citation type="journal article" date="2014" name="Front. Microbiol.">
        <title>High frequency of phylogenetically diverse reductive dehalogenase-homologous genes in deep subseafloor sedimentary metagenomes.</title>
        <authorList>
            <person name="Kawai M."/>
            <person name="Futagami T."/>
            <person name="Toyoda A."/>
            <person name="Takaki Y."/>
            <person name="Nishi S."/>
            <person name="Hori S."/>
            <person name="Arai W."/>
            <person name="Tsubouchi T."/>
            <person name="Morono Y."/>
            <person name="Uchiyama I."/>
            <person name="Ito T."/>
            <person name="Fujiyama A."/>
            <person name="Inagaki F."/>
            <person name="Takami H."/>
        </authorList>
    </citation>
    <scope>NUCLEOTIDE SEQUENCE</scope>
    <source>
        <strain evidence="1">Expedition CK06-06</strain>
    </source>
</reference>
<organism evidence="1">
    <name type="scientific">marine sediment metagenome</name>
    <dbReference type="NCBI Taxonomy" id="412755"/>
    <lineage>
        <taxon>unclassified sequences</taxon>
        <taxon>metagenomes</taxon>
        <taxon>ecological metagenomes</taxon>
    </lineage>
</organism>
<evidence type="ECO:0000313" key="1">
    <source>
        <dbReference type="EMBL" id="GAH86080.1"/>
    </source>
</evidence>
<sequence length="154" mass="17813">LPGEMQPILREHLSEADAREFREFIASPEGQTEFKKRLRLEAWKVGDAEPLRPELEKPERAERKFPLGQIVMTRGVNDLVAENAEFAKFALESLRRHASGDWGDLGPEDKKENEYALGKHLRLFSAYDKYPLPKIWIITEADRSVTTTLFPEEY</sequence>
<proteinExistence type="predicted"/>
<protein>
    <submittedName>
        <fullName evidence="1">Uncharacterized protein</fullName>
    </submittedName>
</protein>
<dbReference type="AlphaFoldDB" id="X1JXH8"/>
<gene>
    <name evidence="1" type="ORF">S03H2_63585</name>
</gene>
<feature type="non-terminal residue" evidence="1">
    <location>
        <position position="1"/>
    </location>
</feature>